<feature type="transmembrane region" description="Helical" evidence="1">
    <location>
        <begin position="253"/>
        <end position="275"/>
    </location>
</feature>
<reference evidence="2 3" key="1">
    <citation type="journal article" date="2018" name="PLoS ONE">
        <title>The draft genome of Kipferlia bialata reveals reductive genome evolution in fornicate parasites.</title>
        <authorList>
            <person name="Tanifuji G."/>
            <person name="Takabayashi S."/>
            <person name="Kume K."/>
            <person name="Takagi M."/>
            <person name="Nakayama T."/>
            <person name="Kamikawa R."/>
            <person name="Inagaki Y."/>
            <person name="Hashimoto T."/>
        </authorList>
    </citation>
    <scope>NUCLEOTIDE SEQUENCE [LARGE SCALE GENOMIC DNA]</scope>
    <source>
        <strain evidence="2">NY0173</strain>
    </source>
</reference>
<accession>A0A9K3GKN8</accession>
<sequence>MYYDTLVRSWGGIVSSYQTPALHTLRSLSAVEEPRHNAQVTEELKEAYEGIFKVEEDYRYKLVGPAADCVSALGSYMAGMLCLLCSSEFESYQDVDPLGTDSIRVKTGFRDTYYETCAKYDKKFRSFIKDAWDPYMAAKCIENGLTEAECTSYKANAQSVHDSLVDTDNSGYTARSQALLSRVVGFDSDVPERMLSLSIMSILDTEMASEAYTPDTVVLYQSNGFDVASAASASCLSPSVPAQHYLIDLNVSLILGSLGVALFIAALSVVGLYLIRRSQRSA</sequence>
<keyword evidence="3" id="KW-1185">Reference proteome</keyword>
<dbReference type="EMBL" id="BDIP01002498">
    <property type="protein sequence ID" value="GIQ86382.1"/>
    <property type="molecule type" value="Genomic_DNA"/>
</dbReference>
<keyword evidence="1" id="KW-0472">Membrane</keyword>
<dbReference type="AlphaFoldDB" id="A0A9K3GKN8"/>
<protein>
    <submittedName>
        <fullName evidence="2">Uncharacterized protein</fullName>
    </submittedName>
</protein>
<evidence type="ECO:0000313" key="3">
    <source>
        <dbReference type="Proteomes" id="UP000265618"/>
    </source>
</evidence>
<keyword evidence="1" id="KW-0812">Transmembrane</keyword>
<comment type="caution">
    <text evidence="2">The sequence shown here is derived from an EMBL/GenBank/DDBJ whole genome shotgun (WGS) entry which is preliminary data.</text>
</comment>
<organism evidence="2 3">
    <name type="scientific">Kipferlia bialata</name>
    <dbReference type="NCBI Taxonomy" id="797122"/>
    <lineage>
        <taxon>Eukaryota</taxon>
        <taxon>Metamonada</taxon>
        <taxon>Carpediemonas-like organisms</taxon>
        <taxon>Kipferlia</taxon>
    </lineage>
</organism>
<evidence type="ECO:0000313" key="2">
    <source>
        <dbReference type="EMBL" id="GIQ86382.1"/>
    </source>
</evidence>
<proteinExistence type="predicted"/>
<keyword evidence="1" id="KW-1133">Transmembrane helix</keyword>
<evidence type="ECO:0000256" key="1">
    <source>
        <dbReference type="SAM" id="Phobius"/>
    </source>
</evidence>
<dbReference type="Proteomes" id="UP000265618">
    <property type="component" value="Unassembled WGS sequence"/>
</dbReference>
<name>A0A9K3GKN8_9EUKA</name>
<gene>
    <name evidence="2" type="ORF">KIPB_008231</name>
</gene>